<dbReference type="Proteomes" id="UP000594057">
    <property type="component" value="Segment"/>
</dbReference>
<sequence>MNIQYVTLKPGCVLLCKKYNWFKRFWAKLSKKVLPYNHFVIFKDSCDLVNVFSKNTDVIIAEPKKNYSKKEISTLEKILEFNGDIATSSEEGIKIEDLFATINIIRTNTFSDNTNDLQAFLNSKYYNIRELSNEKNWNEYIF</sequence>
<organism evidence="1 2">
    <name type="scientific">uncultured phage cr115_1</name>
    <dbReference type="NCBI Taxonomy" id="2772089"/>
    <lineage>
        <taxon>Viruses</taxon>
        <taxon>Duplodnaviria</taxon>
        <taxon>Heunggongvirae</taxon>
        <taxon>Uroviricota</taxon>
        <taxon>Caudoviricetes</taxon>
        <taxon>Crassvirales</taxon>
        <taxon>Suoliviridae</taxon>
        <taxon>Uncouvirinae</taxon>
        <taxon>Birpovirus</taxon>
        <taxon>Birpovirus hiberniae</taxon>
    </lineage>
</organism>
<dbReference type="RefSeq" id="YP_010113016.1">
    <property type="nucleotide sequence ID" value="NC_055898.1"/>
</dbReference>
<proteinExistence type="predicted"/>
<protein>
    <submittedName>
        <fullName evidence="1">Uncharacterized protein</fullName>
    </submittedName>
</protein>
<dbReference type="EMBL" id="MT774405">
    <property type="protein sequence ID" value="QOR60043.1"/>
    <property type="molecule type" value="Genomic_DNA"/>
</dbReference>
<reference evidence="1 2" key="1">
    <citation type="submission" date="2020-07" db="EMBL/GenBank/DDBJ databases">
        <title>Taxonomic proposal: Crassvirales, a new order of highly abundant and diverse bacterial viruses.</title>
        <authorList>
            <person name="Shkoporov A.N."/>
            <person name="Stockdale S.R."/>
            <person name="Guerin E."/>
            <person name="Ross R.P."/>
            <person name="Hill C."/>
        </authorList>
    </citation>
    <scope>NUCLEOTIDE SEQUENCE [LARGE SCALE GENOMIC DNA]</scope>
</reference>
<name>A0A7M1S014_9CAUD</name>
<dbReference type="KEGG" id="vg:65131513"/>
<dbReference type="GeneID" id="65131513"/>
<accession>A0A7M1S014</accession>
<evidence type="ECO:0000313" key="1">
    <source>
        <dbReference type="EMBL" id="QOR60043.1"/>
    </source>
</evidence>
<keyword evidence="2" id="KW-1185">Reference proteome</keyword>
<evidence type="ECO:0000313" key="2">
    <source>
        <dbReference type="Proteomes" id="UP000594057"/>
    </source>
</evidence>